<proteinExistence type="inferred from homology"/>
<dbReference type="PATRIC" id="fig|1123269.5.peg.5556"/>
<dbReference type="eggNOG" id="COG1664">
    <property type="taxonomic scope" value="Bacteria"/>
</dbReference>
<dbReference type="EMBL" id="CP006644">
    <property type="protein sequence ID" value="AHE57243.1"/>
    <property type="molecule type" value="Genomic_DNA"/>
</dbReference>
<comment type="similarity">
    <text evidence="1">Belongs to the bactofilin family.</text>
</comment>
<dbReference type="AlphaFoldDB" id="W0ALN7"/>
<evidence type="ECO:0000313" key="3">
    <source>
        <dbReference type="Proteomes" id="UP000018851"/>
    </source>
</evidence>
<dbReference type="PANTHER" id="PTHR35024">
    <property type="entry name" value="HYPOTHETICAL CYTOSOLIC PROTEIN"/>
    <property type="match status" value="1"/>
</dbReference>
<dbReference type="PANTHER" id="PTHR35024:SF4">
    <property type="entry name" value="POLYMER-FORMING CYTOSKELETAL PROTEIN"/>
    <property type="match status" value="1"/>
</dbReference>
<dbReference type="InterPro" id="IPR007607">
    <property type="entry name" value="BacA/B"/>
</dbReference>
<gene>
    <name evidence="2" type="ORF">NX02_28305</name>
</gene>
<dbReference type="OrthoDB" id="5738271at2"/>
<evidence type="ECO:0000256" key="1">
    <source>
        <dbReference type="ARBA" id="ARBA00044755"/>
    </source>
</evidence>
<accession>W0ALN7</accession>
<dbReference type="Proteomes" id="UP000018851">
    <property type="component" value="Chromosome"/>
</dbReference>
<name>W0ALN7_9SPHN</name>
<evidence type="ECO:0008006" key="4">
    <source>
        <dbReference type="Google" id="ProtNLM"/>
    </source>
</evidence>
<dbReference type="STRING" id="1123269.NX02_28305"/>
<keyword evidence="3" id="KW-1185">Reference proteome</keyword>
<dbReference type="Pfam" id="PF04519">
    <property type="entry name" value="Bactofilin"/>
    <property type="match status" value="1"/>
</dbReference>
<evidence type="ECO:0000313" key="2">
    <source>
        <dbReference type="EMBL" id="AHE57243.1"/>
    </source>
</evidence>
<protein>
    <recommendedName>
        <fullName evidence="4">Cell shape determination protein CcmA</fullName>
    </recommendedName>
</protein>
<dbReference type="HOGENOM" id="CLU_072799_7_2_5"/>
<dbReference type="KEGG" id="ssan:NX02_28305"/>
<dbReference type="RefSeq" id="WP_025295335.1">
    <property type="nucleotide sequence ID" value="NZ_CP006644.1"/>
</dbReference>
<sequence length="131" mass="13288">MFKSDKTGGNGRSKAAHALSIIGADVVITGDIAAEGALHVDGEVKGDIRCAQFTQGVNGRVAGNVVAREARIAGRVDGTVDAQALTIEKSARITGDLSYATVSIDGGAAVDGRLTRQADDGAPEVKLIAAE</sequence>
<reference evidence="2 3" key="1">
    <citation type="submission" date="2013-07" db="EMBL/GenBank/DDBJ databases">
        <title>Completed genome of Sphingomonas sanxanigenens NX02.</title>
        <authorList>
            <person name="Ma T."/>
            <person name="Huang H."/>
            <person name="Wu M."/>
            <person name="Li X."/>
            <person name="Li G."/>
        </authorList>
    </citation>
    <scope>NUCLEOTIDE SEQUENCE [LARGE SCALE GENOMIC DNA]</scope>
    <source>
        <strain evidence="2 3">NX02</strain>
    </source>
</reference>
<organism evidence="2 3">
    <name type="scientific">Sphingomonas sanxanigenens DSM 19645 = NX02</name>
    <dbReference type="NCBI Taxonomy" id="1123269"/>
    <lineage>
        <taxon>Bacteria</taxon>
        <taxon>Pseudomonadati</taxon>
        <taxon>Pseudomonadota</taxon>
        <taxon>Alphaproteobacteria</taxon>
        <taxon>Sphingomonadales</taxon>
        <taxon>Sphingomonadaceae</taxon>
        <taxon>Sphingomonas</taxon>
    </lineage>
</organism>